<dbReference type="RefSeq" id="WP_020311273.1">
    <property type="nucleotide sequence ID" value="NZ_JBBMEU010000040.1"/>
</dbReference>
<dbReference type="Proteomes" id="UP001433088">
    <property type="component" value="Unassembled WGS sequence"/>
</dbReference>
<evidence type="ECO:0000313" key="1">
    <source>
        <dbReference type="EMBL" id="MEQ2422581.1"/>
    </source>
</evidence>
<comment type="caution">
    <text evidence="1">The sequence shown here is derived from an EMBL/GenBank/DDBJ whole genome shotgun (WGS) entry which is preliminary data.</text>
</comment>
<protein>
    <submittedName>
        <fullName evidence="1">Uncharacterized protein</fullName>
    </submittedName>
</protein>
<keyword evidence="2" id="KW-1185">Reference proteome</keyword>
<accession>A0ABV1CYI6</accession>
<reference evidence="1 2" key="1">
    <citation type="submission" date="2024-03" db="EMBL/GenBank/DDBJ databases">
        <title>Human intestinal bacterial collection.</title>
        <authorList>
            <person name="Pauvert C."/>
            <person name="Hitch T.C.A."/>
            <person name="Clavel T."/>
        </authorList>
    </citation>
    <scope>NUCLEOTIDE SEQUENCE [LARGE SCALE GENOMIC DNA]</scope>
    <source>
        <strain evidence="1 2">CLA-AA-H81</strain>
    </source>
</reference>
<sequence length="71" mass="8558">MMEGKVWQNLIDAGCSAAFIEQYEALPEEEQLSCLQRHRRYLLDAIHDKQLQLDRLDYFLYVLRKRGDERK</sequence>
<evidence type="ECO:0000313" key="2">
    <source>
        <dbReference type="Proteomes" id="UP001433088"/>
    </source>
</evidence>
<organism evidence="1 2">
    <name type="scientific">Megasphaera intestinihominis</name>
    <dbReference type="NCBI Taxonomy" id="3133159"/>
    <lineage>
        <taxon>Bacteria</taxon>
        <taxon>Bacillati</taxon>
        <taxon>Bacillota</taxon>
        <taxon>Negativicutes</taxon>
        <taxon>Veillonellales</taxon>
        <taxon>Veillonellaceae</taxon>
        <taxon>Megasphaera</taxon>
    </lineage>
</organism>
<name>A0ABV1CYI6_9FIRM</name>
<proteinExistence type="predicted"/>
<gene>
    <name evidence="1" type="ORF">WMO23_07530</name>
</gene>
<dbReference type="EMBL" id="JBBMEU010000040">
    <property type="protein sequence ID" value="MEQ2422581.1"/>
    <property type="molecule type" value="Genomic_DNA"/>
</dbReference>